<sequence length="130" mass="15395">MENKQSNKTRIVALRLSPQEFTLLERKFKGSTCRKLSEYIRKVILEKPVVVYYRNGSLDDSVKELIRLRNELNNIGNNFNQAVKKLHTLDQIADFKSWIITYELDKRRVLAQIEEIKKQINKTADQWLQS</sequence>
<comment type="caution">
    <text evidence="1">The sequence shown here is derived from an EMBL/GenBank/DDBJ whole genome shotgun (WGS) entry which is preliminary data.</text>
</comment>
<dbReference type="RefSeq" id="WP_137344349.1">
    <property type="nucleotide sequence ID" value="NZ_SZVO01000028.1"/>
</dbReference>
<dbReference type="AlphaFoldDB" id="A0A4U6CS34"/>
<dbReference type="InterPro" id="IPR053842">
    <property type="entry name" value="NikA-like"/>
</dbReference>
<dbReference type="Pfam" id="PF21983">
    <property type="entry name" value="NikA-like"/>
    <property type="match status" value="1"/>
</dbReference>
<evidence type="ECO:0000313" key="1">
    <source>
        <dbReference type="EMBL" id="TKT85718.1"/>
    </source>
</evidence>
<protein>
    <submittedName>
        <fullName evidence="1">Plasmid mobilization relaxosome protein MobC</fullName>
    </submittedName>
</protein>
<name>A0A4U6CS34_9BACT</name>
<keyword evidence="2" id="KW-1185">Reference proteome</keyword>
<organism evidence="1 2">
    <name type="scientific">Dyadobacter frigoris</name>
    <dbReference type="NCBI Taxonomy" id="2576211"/>
    <lineage>
        <taxon>Bacteria</taxon>
        <taxon>Pseudomonadati</taxon>
        <taxon>Bacteroidota</taxon>
        <taxon>Cytophagia</taxon>
        <taxon>Cytophagales</taxon>
        <taxon>Spirosomataceae</taxon>
        <taxon>Dyadobacter</taxon>
    </lineage>
</organism>
<accession>A0A4U6CS34</accession>
<reference evidence="1 2" key="1">
    <citation type="submission" date="2019-05" db="EMBL/GenBank/DDBJ databases">
        <title>Dyadobacter AR-3-8 sp. nov., isolated from arctic soil.</title>
        <authorList>
            <person name="Chaudhary D.K."/>
        </authorList>
    </citation>
    <scope>NUCLEOTIDE SEQUENCE [LARGE SCALE GENOMIC DNA]</scope>
    <source>
        <strain evidence="1 2">AR-3-8</strain>
    </source>
</reference>
<dbReference type="Proteomes" id="UP000304900">
    <property type="component" value="Unassembled WGS sequence"/>
</dbReference>
<evidence type="ECO:0000313" key="2">
    <source>
        <dbReference type="Proteomes" id="UP000304900"/>
    </source>
</evidence>
<dbReference type="OrthoDB" id="950459at2"/>
<dbReference type="EMBL" id="SZVO01000028">
    <property type="protein sequence ID" value="TKT85718.1"/>
    <property type="molecule type" value="Genomic_DNA"/>
</dbReference>
<proteinExistence type="predicted"/>
<gene>
    <name evidence="1" type="ORF">FDK13_33325</name>
</gene>